<feature type="compositionally biased region" description="Polar residues" evidence="19">
    <location>
        <begin position="222"/>
        <end position="241"/>
    </location>
</feature>
<evidence type="ECO:0000256" key="5">
    <source>
        <dbReference type="ARBA" id="ARBA00022454"/>
    </source>
</evidence>
<protein>
    <recommendedName>
        <fullName evidence="17">DASH complex subunit DUO1</fullName>
    </recommendedName>
    <alternativeName>
        <fullName evidence="18">Outer kinetochore protein DUO1</fullName>
    </alternativeName>
</protein>
<dbReference type="InterPro" id="IPR013960">
    <property type="entry name" value="DASH_Duo1"/>
</dbReference>
<feature type="region of interest" description="Disordered" evidence="19">
    <location>
        <begin position="157"/>
        <end position="250"/>
    </location>
</feature>
<comment type="similarity">
    <text evidence="4">Belongs to the DASH complex DUO1 family.</text>
</comment>
<gene>
    <name evidence="20" type="ORF">Egran_05040</name>
</gene>
<evidence type="ECO:0000256" key="7">
    <source>
        <dbReference type="ARBA" id="ARBA00022618"/>
    </source>
</evidence>
<dbReference type="GO" id="GO:0007059">
    <property type="term" value="P:chromosome segregation"/>
    <property type="evidence" value="ECO:0007669"/>
    <property type="project" value="UniProtKB-KW"/>
</dbReference>
<sequence>MATSRTAAQLERLQLTDDDDDDSQDLWNSPSKRRNKTPDKKSGREKGTTLPRNGNNGEAMLEPEGTREAALRHELQTVRNVNQAIEGILESLTRAKGNMETVSRTVNSVSTLLNTWTRILSQTEHNQRLILNPKWQGATQDIADMENEVIQKQQATERRELEMQQRREAAAKKAEEEKRKAEAAAASIRGSRSTNRGRVRAGHGRSSSTSFSSRGQAPGRGKTTSSTTATRNVSSGTTRGSATARGRGKT</sequence>
<feature type="compositionally biased region" description="Basic and acidic residues" evidence="19">
    <location>
        <begin position="36"/>
        <end position="47"/>
    </location>
</feature>
<keyword evidence="12" id="KW-0175">Coiled coil</keyword>
<evidence type="ECO:0000256" key="9">
    <source>
        <dbReference type="ARBA" id="ARBA00022776"/>
    </source>
</evidence>
<feature type="region of interest" description="Disordered" evidence="19">
    <location>
        <begin position="1"/>
        <end position="61"/>
    </location>
</feature>
<evidence type="ECO:0000256" key="3">
    <source>
        <dbReference type="ARBA" id="ARBA00004629"/>
    </source>
</evidence>
<proteinExistence type="inferred from homology"/>
<keyword evidence="11" id="KW-0995">Kinetochore</keyword>
<evidence type="ECO:0000256" key="19">
    <source>
        <dbReference type="SAM" id="MobiDB-lite"/>
    </source>
</evidence>
<evidence type="ECO:0000256" key="12">
    <source>
        <dbReference type="ARBA" id="ARBA00023054"/>
    </source>
</evidence>
<dbReference type="EMBL" id="NPHW01005024">
    <property type="protein sequence ID" value="OXV07194.1"/>
    <property type="molecule type" value="Genomic_DNA"/>
</dbReference>
<evidence type="ECO:0000256" key="10">
    <source>
        <dbReference type="ARBA" id="ARBA00022829"/>
    </source>
</evidence>
<accession>A0A232LSY9</accession>
<dbReference type="GO" id="GO:0000278">
    <property type="term" value="P:mitotic cell cycle"/>
    <property type="evidence" value="ECO:0007669"/>
    <property type="project" value="InterPro"/>
</dbReference>
<dbReference type="AlphaFoldDB" id="A0A232LSY9"/>
<reference evidence="20 21" key="1">
    <citation type="journal article" date="2015" name="Environ. Microbiol.">
        <title>Metagenome sequence of Elaphomyces granulatus from sporocarp tissue reveals Ascomycota ectomycorrhizal fingerprints of genome expansion and a Proteobacteria-rich microbiome.</title>
        <authorList>
            <person name="Quandt C.A."/>
            <person name="Kohler A."/>
            <person name="Hesse C.N."/>
            <person name="Sharpton T.J."/>
            <person name="Martin F."/>
            <person name="Spatafora J.W."/>
        </authorList>
    </citation>
    <scope>NUCLEOTIDE SEQUENCE [LARGE SCALE GENOMIC DNA]</scope>
    <source>
        <strain evidence="20 21">OSC145934</strain>
    </source>
</reference>
<keyword evidence="7" id="KW-0132">Cell division</keyword>
<evidence type="ECO:0000256" key="11">
    <source>
        <dbReference type="ARBA" id="ARBA00022838"/>
    </source>
</evidence>
<dbReference type="Pfam" id="PF08651">
    <property type="entry name" value="DASH_Duo1"/>
    <property type="match status" value="1"/>
</dbReference>
<evidence type="ECO:0000256" key="14">
    <source>
        <dbReference type="ARBA" id="ARBA00023242"/>
    </source>
</evidence>
<keyword evidence="8" id="KW-0493">Microtubule</keyword>
<evidence type="ECO:0000256" key="4">
    <source>
        <dbReference type="ARBA" id="ARBA00005366"/>
    </source>
</evidence>
<evidence type="ECO:0000256" key="6">
    <source>
        <dbReference type="ARBA" id="ARBA00022490"/>
    </source>
</evidence>
<dbReference type="GO" id="GO:0072686">
    <property type="term" value="C:mitotic spindle"/>
    <property type="evidence" value="ECO:0007669"/>
    <property type="project" value="InterPro"/>
</dbReference>
<dbReference type="Proteomes" id="UP000243515">
    <property type="component" value="Unassembled WGS sequence"/>
</dbReference>
<dbReference type="GO" id="GO:0042729">
    <property type="term" value="C:DASH complex"/>
    <property type="evidence" value="ECO:0007669"/>
    <property type="project" value="InterPro"/>
</dbReference>
<dbReference type="OrthoDB" id="5599235at2759"/>
<keyword evidence="6" id="KW-0963">Cytoplasm</keyword>
<dbReference type="PANTHER" id="PTHR28216:SF1">
    <property type="entry name" value="DASH COMPLEX SUBUNIT DUO1"/>
    <property type="match status" value="1"/>
</dbReference>
<name>A0A232LSY9_9EURO</name>
<evidence type="ECO:0000256" key="17">
    <source>
        <dbReference type="ARBA" id="ARBA00044152"/>
    </source>
</evidence>
<evidence type="ECO:0000313" key="21">
    <source>
        <dbReference type="Proteomes" id="UP000243515"/>
    </source>
</evidence>
<evidence type="ECO:0000256" key="8">
    <source>
        <dbReference type="ARBA" id="ARBA00022701"/>
    </source>
</evidence>
<organism evidence="20 21">
    <name type="scientific">Elaphomyces granulatus</name>
    <dbReference type="NCBI Taxonomy" id="519963"/>
    <lineage>
        <taxon>Eukaryota</taxon>
        <taxon>Fungi</taxon>
        <taxon>Dikarya</taxon>
        <taxon>Ascomycota</taxon>
        <taxon>Pezizomycotina</taxon>
        <taxon>Eurotiomycetes</taxon>
        <taxon>Eurotiomycetidae</taxon>
        <taxon>Eurotiales</taxon>
        <taxon>Elaphomycetaceae</taxon>
        <taxon>Elaphomyces</taxon>
    </lineage>
</organism>
<keyword evidence="21" id="KW-1185">Reference proteome</keyword>
<keyword evidence="13" id="KW-0206">Cytoskeleton</keyword>
<feature type="compositionally biased region" description="Basic and acidic residues" evidence="19">
    <location>
        <begin position="157"/>
        <end position="182"/>
    </location>
</feature>
<keyword evidence="15" id="KW-0131">Cell cycle</keyword>
<dbReference type="GO" id="GO:0005874">
    <property type="term" value="C:microtubule"/>
    <property type="evidence" value="ECO:0007669"/>
    <property type="project" value="UniProtKB-KW"/>
</dbReference>
<dbReference type="GO" id="GO:0051301">
    <property type="term" value="P:cell division"/>
    <property type="evidence" value="ECO:0007669"/>
    <property type="project" value="UniProtKB-KW"/>
</dbReference>
<evidence type="ECO:0000313" key="20">
    <source>
        <dbReference type="EMBL" id="OXV07194.1"/>
    </source>
</evidence>
<keyword evidence="16" id="KW-0137">Centromere</keyword>
<evidence type="ECO:0000256" key="2">
    <source>
        <dbReference type="ARBA" id="ARBA00004186"/>
    </source>
</evidence>
<comment type="subcellular location">
    <subcellularLocation>
        <location evidence="3">Chromosome</location>
        <location evidence="3">Centromere</location>
        <location evidence="3">Kinetochore</location>
    </subcellularLocation>
    <subcellularLocation>
        <location evidence="2">Cytoplasm</location>
        <location evidence="2">Cytoskeleton</location>
        <location evidence="2">Spindle</location>
    </subcellularLocation>
    <subcellularLocation>
        <location evidence="1">Nucleus</location>
    </subcellularLocation>
</comment>
<keyword evidence="14" id="KW-0539">Nucleus</keyword>
<evidence type="ECO:0000256" key="16">
    <source>
        <dbReference type="ARBA" id="ARBA00023328"/>
    </source>
</evidence>
<evidence type="ECO:0000256" key="18">
    <source>
        <dbReference type="ARBA" id="ARBA00044358"/>
    </source>
</evidence>
<dbReference type="PANTHER" id="PTHR28216">
    <property type="entry name" value="DASH COMPLEX SUBUNIT DUO1"/>
    <property type="match status" value="1"/>
</dbReference>
<keyword evidence="5" id="KW-0158">Chromosome</keyword>
<evidence type="ECO:0000256" key="13">
    <source>
        <dbReference type="ARBA" id="ARBA00023212"/>
    </source>
</evidence>
<evidence type="ECO:0000256" key="1">
    <source>
        <dbReference type="ARBA" id="ARBA00004123"/>
    </source>
</evidence>
<comment type="caution">
    <text evidence="20">The sequence shown here is derived from an EMBL/GenBank/DDBJ whole genome shotgun (WGS) entry which is preliminary data.</text>
</comment>
<evidence type="ECO:0000256" key="15">
    <source>
        <dbReference type="ARBA" id="ARBA00023306"/>
    </source>
</evidence>
<keyword evidence="10" id="KW-0159">Chromosome partition</keyword>
<keyword evidence="9" id="KW-0498">Mitosis</keyword>